<comment type="caution">
    <text evidence="3">The sequence shown here is derived from an EMBL/GenBank/DDBJ whole genome shotgun (WGS) entry which is preliminary data.</text>
</comment>
<evidence type="ECO:0000256" key="2">
    <source>
        <dbReference type="SAM" id="Phobius"/>
    </source>
</evidence>
<organism evidence="3 4">
    <name type="scientific">Streptomyces nymphaeiformis</name>
    <dbReference type="NCBI Taxonomy" id="2663842"/>
    <lineage>
        <taxon>Bacteria</taxon>
        <taxon>Bacillati</taxon>
        <taxon>Actinomycetota</taxon>
        <taxon>Actinomycetes</taxon>
        <taxon>Kitasatosporales</taxon>
        <taxon>Streptomycetaceae</taxon>
        <taxon>Streptomyces</taxon>
    </lineage>
</organism>
<feature type="region of interest" description="Disordered" evidence="1">
    <location>
        <begin position="50"/>
        <end position="75"/>
    </location>
</feature>
<evidence type="ECO:0000313" key="3">
    <source>
        <dbReference type="EMBL" id="MBB4985020.1"/>
    </source>
</evidence>
<protein>
    <submittedName>
        <fullName evidence="3">Uncharacterized protein</fullName>
    </submittedName>
</protein>
<evidence type="ECO:0000256" key="1">
    <source>
        <dbReference type="SAM" id="MobiDB-lite"/>
    </source>
</evidence>
<keyword evidence="2" id="KW-0812">Transmembrane</keyword>
<gene>
    <name evidence="3" type="ORF">GGE06_005970</name>
</gene>
<dbReference type="AlphaFoldDB" id="A0A7W7U7F0"/>
<reference evidence="3 4" key="1">
    <citation type="submission" date="2020-08" db="EMBL/GenBank/DDBJ databases">
        <title>Genomic Encyclopedia of Type Strains, Phase III (KMG-III): the genomes of soil and plant-associated and newly described type strains.</title>
        <authorList>
            <person name="Whitman W."/>
        </authorList>
    </citation>
    <scope>NUCLEOTIDE SEQUENCE [LARGE SCALE GENOMIC DNA]</scope>
    <source>
        <strain evidence="3 4">SFB5A</strain>
    </source>
</reference>
<name>A0A7W7U7F0_9ACTN</name>
<dbReference type="RefSeq" id="WP_184932246.1">
    <property type="nucleotide sequence ID" value="NZ_JACHJY010000009.1"/>
</dbReference>
<proteinExistence type="predicted"/>
<dbReference type="EMBL" id="JACHJY010000009">
    <property type="protein sequence ID" value="MBB4985020.1"/>
    <property type="molecule type" value="Genomic_DNA"/>
</dbReference>
<accession>A0A7W7U7F0</accession>
<feature type="compositionally biased region" description="Basic and acidic residues" evidence="1">
    <location>
        <begin position="62"/>
        <end position="75"/>
    </location>
</feature>
<evidence type="ECO:0000313" key="4">
    <source>
        <dbReference type="Proteomes" id="UP000582643"/>
    </source>
</evidence>
<keyword evidence="2" id="KW-0472">Membrane</keyword>
<sequence length="75" mass="7898">MVEQQKPDWPRGLAAVGLALLVIGAIARFAVVPMVIGGLILLCVGVATSGRGKPDGPAGPTPERDPDRPWRRKSD</sequence>
<keyword evidence="4" id="KW-1185">Reference proteome</keyword>
<keyword evidence="2" id="KW-1133">Transmembrane helix</keyword>
<feature type="transmembrane region" description="Helical" evidence="2">
    <location>
        <begin position="12"/>
        <end position="44"/>
    </location>
</feature>
<dbReference type="Proteomes" id="UP000582643">
    <property type="component" value="Unassembled WGS sequence"/>
</dbReference>